<reference evidence="1" key="1">
    <citation type="submission" date="2022-01" db="EMBL/GenBank/DDBJ databases">
        <title>Comparative genomics reveals a dynamic genome evolution in the ectomycorrhizal milk-cap (Lactarius) mushrooms.</title>
        <authorList>
            <consortium name="DOE Joint Genome Institute"/>
            <person name="Lebreton A."/>
            <person name="Tang N."/>
            <person name="Kuo A."/>
            <person name="LaButti K."/>
            <person name="Drula E."/>
            <person name="Barry K."/>
            <person name="Clum A."/>
            <person name="Lipzen A."/>
            <person name="Mousain D."/>
            <person name="Ng V."/>
            <person name="Wang R."/>
            <person name="Wang X."/>
            <person name="Dai Y."/>
            <person name="Henrissat B."/>
            <person name="Grigoriev I.V."/>
            <person name="Guerin-Laguette A."/>
            <person name="Yu F."/>
            <person name="Martin F.M."/>
        </authorList>
    </citation>
    <scope>NUCLEOTIDE SEQUENCE</scope>
    <source>
        <strain evidence="1">QP</strain>
    </source>
</reference>
<evidence type="ECO:0000313" key="1">
    <source>
        <dbReference type="EMBL" id="KAH8977760.1"/>
    </source>
</evidence>
<proteinExistence type="predicted"/>
<dbReference type="AlphaFoldDB" id="A0AAD4L2T9"/>
<sequence>MARSLARSRQSGIGAAALQAPPPLLSQEWVFDFATATHGFFPWFFLVMWVPVTGNVVTHRGLHGGRKVQRMCLRRRCTGFGGCEAAQRLRPRLCRIAKAARECRAVGKGSSGCGEVGNRNIGLHGALLVWVVAGDCKRSRTLARDTKICRGGRRGRQHVKLESLRPREGAARWGRRGGESELCETCEGRRQPKAESV</sequence>
<name>A0AAD4L2T9_9AGAM</name>
<organism evidence="1 2">
    <name type="scientific">Lactarius akahatsu</name>
    <dbReference type="NCBI Taxonomy" id="416441"/>
    <lineage>
        <taxon>Eukaryota</taxon>
        <taxon>Fungi</taxon>
        <taxon>Dikarya</taxon>
        <taxon>Basidiomycota</taxon>
        <taxon>Agaricomycotina</taxon>
        <taxon>Agaricomycetes</taxon>
        <taxon>Russulales</taxon>
        <taxon>Russulaceae</taxon>
        <taxon>Lactarius</taxon>
    </lineage>
</organism>
<gene>
    <name evidence="1" type="ORF">EDB92DRAFT_2108417</name>
</gene>
<protein>
    <submittedName>
        <fullName evidence="1">Uncharacterized protein</fullName>
    </submittedName>
</protein>
<dbReference type="EMBL" id="JAKELL010000276">
    <property type="protein sequence ID" value="KAH8977760.1"/>
    <property type="molecule type" value="Genomic_DNA"/>
</dbReference>
<keyword evidence="2" id="KW-1185">Reference proteome</keyword>
<accession>A0AAD4L2T9</accession>
<dbReference type="Proteomes" id="UP001201163">
    <property type="component" value="Unassembled WGS sequence"/>
</dbReference>
<evidence type="ECO:0000313" key="2">
    <source>
        <dbReference type="Proteomes" id="UP001201163"/>
    </source>
</evidence>
<comment type="caution">
    <text evidence="1">The sequence shown here is derived from an EMBL/GenBank/DDBJ whole genome shotgun (WGS) entry which is preliminary data.</text>
</comment>